<dbReference type="Pfam" id="PF00668">
    <property type="entry name" value="Condensation"/>
    <property type="match status" value="1"/>
</dbReference>
<evidence type="ECO:0000259" key="2">
    <source>
        <dbReference type="PROSITE" id="PS50075"/>
    </source>
</evidence>
<gene>
    <name evidence="3" type="primary">NPS6_1</name>
    <name evidence="3" type="ORF">ALECFALPRED_008572</name>
</gene>
<dbReference type="InterPro" id="IPR001242">
    <property type="entry name" value="Condensation_dom"/>
</dbReference>
<proteinExistence type="predicted"/>
<dbReference type="GO" id="GO:0005737">
    <property type="term" value="C:cytoplasm"/>
    <property type="evidence" value="ECO:0007669"/>
    <property type="project" value="TreeGrafter"/>
</dbReference>
<reference evidence="3" key="1">
    <citation type="submission" date="2021-03" db="EMBL/GenBank/DDBJ databases">
        <authorList>
            <person name="Tagirdzhanova G."/>
        </authorList>
    </citation>
    <scope>NUCLEOTIDE SEQUENCE</scope>
</reference>
<sequence>MDVILRAAWCLVLGLEESDLSDSSNFFTEGGDSVTAMRLISAARDRNVALDTETIFNHPVLMDMANLCRPMEPDKDSEVDPRPVELDRGVVKACAEACGVQQDLIEDVIPPTDFQCYQFDQHIASGSFMLQTVFEISGAFDLDLLRQTWQVLHDKNQILRTRLVKHNDQILQVVVNDMIQWGTGCGLADYKASDIDKRVGSGDYLFRYAIVTEGDRSFFVWTCHHAGFDGWTRRLIMDKLQKGHSDPTELRSEPNGPTFRSFVEWSASQSDDKSKAAAFWKQYLAGYRLLESIQPPTPDYVILSSSQFSRTIEMKKTAGTNSPFTLSTIGHAAWAVAVGSLWNVADVLFATVKMGRQMTKDSALARVESIMGPMMAVSSVRVGLRKDLRICDFLQQMQGQLIATIPFEHEGYSALMDCFGVGAVLPGMIDWHPLGSDLFSRTVQHMAPNGEVSYLKPRIELSVNFTSNVSMLVDIYEHEHHLNLRVSYDAKIWEEKLIIKLVDTFSDIFAKMLFSQDFTVAELLLGGAVGTTRLKARL</sequence>
<keyword evidence="4" id="KW-1185">Reference proteome</keyword>
<dbReference type="Gene3D" id="3.30.559.10">
    <property type="entry name" value="Chloramphenicol acetyltransferase-like domain"/>
    <property type="match status" value="1"/>
</dbReference>
<name>A0A8H3I5W1_9LECA</name>
<dbReference type="SUPFAM" id="SSF52777">
    <property type="entry name" value="CoA-dependent acyltransferases"/>
    <property type="match status" value="2"/>
</dbReference>
<dbReference type="PROSITE" id="PS50075">
    <property type="entry name" value="CARRIER"/>
    <property type="match status" value="1"/>
</dbReference>
<evidence type="ECO:0000313" key="3">
    <source>
        <dbReference type="EMBL" id="CAF9904475.1"/>
    </source>
</evidence>
<comment type="caution">
    <text evidence="3">The sequence shown here is derived from an EMBL/GenBank/DDBJ whole genome shotgun (WGS) entry which is preliminary data.</text>
</comment>
<dbReference type="Gene3D" id="3.30.559.30">
    <property type="entry name" value="Nonribosomal peptide synthetase, condensation domain"/>
    <property type="match status" value="1"/>
</dbReference>
<dbReference type="InterPro" id="IPR023213">
    <property type="entry name" value="CAT-like_dom_sf"/>
</dbReference>
<dbReference type="GO" id="GO:0016874">
    <property type="term" value="F:ligase activity"/>
    <property type="evidence" value="ECO:0007669"/>
    <property type="project" value="UniProtKB-KW"/>
</dbReference>
<keyword evidence="1" id="KW-0436">Ligase</keyword>
<accession>A0A8H3I5W1</accession>
<dbReference type="PANTHER" id="PTHR45527:SF16">
    <property type="entry name" value="NONRIBOSOMAL PEPTIDE SYNTHASE ATNA-RELATED"/>
    <property type="match status" value="1"/>
</dbReference>
<dbReference type="InterPro" id="IPR036736">
    <property type="entry name" value="ACP-like_sf"/>
</dbReference>
<dbReference type="SUPFAM" id="SSF47336">
    <property type="entry name" value="ACP-like"/>
    <property type="match status" value="1"/>
</dbReference>
<dbReference type="Pfam" id="PF00550">
    <property type="entry name" value="PP-binding"/>
    <property type="match status" value="1"/>
</dbReference>
<evidence type="ECO:0000313" key="4">
    <source>
        <dbReference type="Proteomes" id="UP000664203"/>
    </source>
</evidence>
<dbReference type="PANTHER" id="PTHR45527">
    <property type="entry name" value="NONRIBOSOMAL PEPTIDE SYNTHETASE"/>
    <property type="match status" value="1"/>
</dbReference>
<dbReference type="EMBL" id="CAJPDR010000006">
    <property type="protein sequence ID" value="CAF9904475.1"/>
    <property type="molecule type" value="Genomic_DNA"/>
</dbReference>
<dbReference type="AlphaFoldDB" id="A0A8H3I5W1"/>
<dbReference type="OrthoDB" id="416786at2759"/>
<evidence type="ECO:0000256" key="1">
    <source>
        <dbReference type="ARBA" id="ARBA00022598"/>
    </source>
</evidence>
<dbReference type="Gene3D" id="1.10.1200.10">
    <property type="entry name" value="ACP-like"/>
    <property type="match status" value="1"/>
</dbReference>
<feature type="domain" description="Carrier" evidence="2">
    <location>
        <begin position="1"/>
        <end position="72"/>
    </location>
</feature>
<dbReference type="InterPro" id="IPR009081">
    <property type="entry name" value="PP-bd_ACP"/>
</dbReference>
<protein>
    <submittedName>
        <fullName evidence="3">Non-ribosomal peptide synthetase</fullName>
    </submittedName>
</protein>
<organism evidence="3 4">
    <name type="scientific">Alectoria fallacina</name>
    <dbReference type="NCBI Taxonomy" id="1903189"/>
    <lineage>
        <taxon>Eukaryota</taxon>
        <taxon>Fungi</taxon>
        <taxon>Dikarya</taxon>
        <taxon>Ascomycota</taxon>
        <taxon>Pezizomycotina</taxon>
        <taxon>Lecanoromycetes</taxon>
        <taxon>OSLEUM clade</taxon>
        <taxon>Lecanoromycetidae</taxon>
        <taxon>Lecanorales</taxon>
        <taxon>Lecanorineae</taxon>
        <taxon>Parmeliaceae</taxon>
        <taxon>Alectoria</taxon>
    </lineage>
</organism>
<dbReference type="GO" id="GO:0031177">
    <property type="term" value="F:phosphopantetheine binding"/>
    <property type="evidence" value="ECO:0007669"/>
    <property type="project" value="TreeGrafter"/>
</dbReference>
<dbReference type="GO" id="GO:0043041">
    <property type="term" value="P:amino acid activation for nonribosomal peptide biosynthetic process"/>
    <property type="evidence" value="ECO:0007669"/>
    <property type="project" value="TreeGrafter"/>
</dbReference>
<dbReference type="GO" id="GO:0044550">
    <property type="term" value="P:secondary metabolite biosynthetic process"/>
    <property type="evidence" value="ECO:0007669"/>
    <property type="project" value="TreeGrafter"/>
</dbReference>
<dbReference type="Proteomes" id="UP000664203">
    <property type="component" value="Unassembled WGS sequence"/>
</dbReference>